<sequence length="137" mass="13995">MSILRTNPPALHVPPGYHHVTVTEPGKLVFLAGQCPLAADGSTVEGGLLAQVDQVVANTLTALESAGAGPADVVRTVIYVATTSAGELSAVWDRLNASALAEAFTSASTLTGVTVLGYPDQLVELDVTAALGTARER</sequence>
<protein>
    <submittedName>
        <fullName evidence="1">Enamine deaminase RidA (YjgF/YER057c/UK114 family)</fullName>
    </submittedName>
</protein>
<organism evidence="1 2">
    <name type="scientific">Amycolatopsis magusensis</name>
    <dbReference type="NCBI Taxonomy" id="882444"/>
    <lineage>
        <taxon>Bacteria</taxon>
        <taxon>Bacillati</taxon>
        <taxon>Actinomycetota</taxon>
        <taxon>Actinomycetes</taxon>
        <taxon>Pseudonocardiales</taxon>
        <taxon>Pseudonocardiaceae</taxon>
        <taxon>Amycolatopsis</taxon>
    </lineage>
</organism>
<dbReference type="EMBL" id="JAGGMS010000001">
    <property type="protein sequence ID" value="MBP2181213.1"/>
    <property type="molecule type" value="Genomic_DNA"/>
</dbReference>
<dbReference type="InterPro" id="IPR006175">
    <property type="entry name" value="YjgF/YER057c/UK114"/>
</dbReference>
<evidence type="ECO:0000313" key="2">
    <source>
        <dbReference type="Proteomes" id="UP000741013"/>
    </source>
</evidence>
<dbReference type="Proteomes" id="UP000741013">
    <property type="component" value="Unassembled WGS sequence"/>
</dbReference>
<name>A0ABS4PPF9_9PSEU</name>
<comment type="caution">
    <text evidence="1">The sequence shown here is derived from an EMBL/GenBank/DDBJ whole genome shotgun (WGS) entry which is preliminary data.</text>
</comment>
<evidence type="ECO:0000313" key="1">
    <source>
        <dbReference type="EMBL" id="MBP2181213.1"/>
    </source>
</evidence>
<dbReference type="Gene3D" id="3.30.1330.40">
    <property type="entry name" value="RutC-like"/>
    <property type="match status" value="1"/>
</dbReference>
<accession>A0ABS4PPF9</accession>
<dbReference type="RefSeq" id="WP_209664659.1">
    <property type="nucleotide sequence ID" value="NZ_JAGGMS010000001.1"/>
</dbReference>
<dbReference type="InterPro" id="IPR035959">
    <property type="entry name" value="RutC-like_sf"/>
</dbReference>
<dbReference type="CDD" id="cd00448">
    <property type="entry name" value="YjgF_YER057c_UK114_family"/>
    <property type="match status" value="1"/>
</dbReference>
<reference evidence="1 2" key="1">
    <citation type="submission" date="2021-03" db="EMBL/GenBank/DDBJ databases">
        <title>Sequencing the genomes of 1000 actinobacteria strains.</title>
        <authorList>
            <person name="Klenk H.-P."/>
        </authorList>
    </citation>
    <scope>NUCLEOTIDE SEQUENCE [LARGE SCALE GENOMIC DNA]</scope>
    <source>
        <strain evidence="1 2">DSM 45510</strain>
    </source>
</reference>
<gene>
    <name evidence="1" type="ORF">JOM49_002739</name>
</gene>
<dbReference type="SUPFAM" id="SSF55298">
    <property type="entry name" value="YjgF-like"/>
    <property type="match status" value="1"/>
</dbReference>
<dbReference type="Pfam" id="PF01042">
    <property type="entry name" value="Ribonuc_L-PSP"/>
    <property type="match status" value="1"/>
</dbReference>
<proteinExistence type="predicted"/>
<keyword evidence="2" id="KW-1185">Reference proteome</keyword>